<dbReference type="SUPFAM" id="SSF159275">
    <property type="entry name" value="PA1994-like"/>
    <property type="match status" value="1"/>
</dbReference>
<dbReference type="RefSeq" id="WP_089808086.1">
    <property type="nucleotide sequence ID" value="NZ_FOYT01000002.1"/>
</dbReference>
<dbReference type="OrthoDB" id="302903at2157"/>
<protein>
    <recommendedName>
        <fullName evidence="3">Glycolipid-binding domain-containing protein</fullName>
    </recommendedName>
</protein>
<evidence type="ECO:0000313" key="1">
    <source>
        <dbReference type="EMBL" id="SFR57972.1"/>
    </source>
</evidence>
<dbReference type="Pfam" id="PF06475">
    <property type="entry name" value="Glycolipid_bind"/>
    <property type="match status" value="1"/>
</dbReference>
<evidence type="ECO:0000313" key="2">
    <source>
        <dbReference type="Proteomes" id="UP000198531"/>
    </source>
</evidence>
<gene>
    <name evidence="1" type="ORF">SAMN04487947_2506</name>
</gene>
<reference evidence="2" key="1">
    <citation type="submission" date="2016-10" db="EMBL/GenBank/DDBJ databases">
        <authorList>
            <person name="Varghese N."/>
            <person name="Submissions S."/>
        </authorList>
    </citation>
    <scope>NUCLEOTIDE SEQUENCE [LARGE SCALE GENOMIC DNA]</scope>
    <source>
        <strain evidence="2">CGMCC 1.7736</strain>
    </source>
</reference>
<accession>A0A1I6HU34</accession>
<dbReference type="STRING" id="553469.SAMN04487947_2506"/>
<dbReference type="AlphaFoldDB" id="A0A1I6HU34"/>
<proteinExistence type="predicted"/>
<keyword evidence="2" id="KW-1185">Reference proteome</keyword>
<sequence length="201" mass="21409">MYAHYCWEPVDGVGFEDCAVSFSPGIQADGLVVAVGGDDDATRVRYRLRTDSEFRTETVRVDRFDAGEGDDAAASDSLSLVAEGGSWTVDGEPAPALDDCLDVDVAVTPLTNTLPIRRLGLAPGESAAIAVAYLDPRTLDVSRAEQRYTRLPSAGESDGDGDRYRYESLTSGFTATVAVDAAGVVRDYPGAFRCVRSPSET</sequence>
<dbReference type="InterPro" id="IPR009467">
    <property type="entry name" value="Glycolipid-bd_prot_put"/>
</dbReference>
<organism evidence="1 2">
    <name type="scientific">Halogeometricum rufum</name>
    <dbReference type="NCBI Taxonomy" id="553469"/>
    <lineage>
        <taxon>Archaea</taxon>
        <taxon>Methanobacteriati</taxon>
        <taxon>Methanobacteriota</taxon>
        <taxon>Stenosarchaea group</taxon>
        <taxon>Halobacteria</taxon>
        <taxon>Halobacteriales</taxon>
        <taxon>Haloferacaceae</taxon>
        <taxon>Halogeometricum</taxon>
    </lineage>
</organism>
<evidence type="ECO:0008006" key="3">
    <source>
        <dbReference type="Google" id="ProtNLM"/>
    </source>
</evidence>
<name>A0A1I6HU34_9EURY</name>
<dbReference type="EMBL" id="FOYT01000002">
    <property type="protein sequence ID" value="SFR57972.1"/>
    <property type="molecule type" value="Genomic_DNA"/>
</dbReference>
<dbReference type="Proteomes" id="UP000198531">
    <property type="component" value="Unassembled WGS sequence"/>
</dbReference>